<feature type="active site" evidence="5">
    <location>
        <position position="263"/>
    </location>
</feature>
<evidence type="ECO:0000313" key="9">
    <source>
        <dbReference type="Proteomes" id="UP001251857"/>
    </source>
</evidence>
<dbReference type="EMBL" id="JAVRIB010000035">
    <property type="protein sequence ID" value="MDT0636390.1"/>
    <property type="molecule type" value="Genomic_DNA"/>
</dbReference>
<dbReference type="SUPFAM" id="SSF53720">
    <property type="entry name" value="ALDH-like"/>
    <property type="match status" value="1"/>
</dbReference>
<keyword evidence="2 6" id="KW-0560">Oxidoreductase</keyword>
<dbReference type="InterPro" id="IPR016162">
    <property type="entry name" value="Ald_DH_N"/>
</dbReference>
<comment type="caution">
    <text evidence="8">The sequence shown here is derived from an EMBL/GenBank/DDBJ whole genome shotgun (WGS) entry which is preliminary data.</text>
</comment>
<dbReference type="InterPro" id="IPR015590">
    <property type="entry name" value="Aldehyde_DH_dom"/>
</dbReference>
<evidence type="ECO:0000256" key="6">
    <source>
        <dbReference type="RuleBase" id="RU003345"/>
    </source>
</evidence>
<dbReference type="PROSITE" id="PS00687">
    <property type="entry name" value="ALDEHYDE_DEHYDR_GLU"/>
    <property type="match status" value="1"/>
</dbReference>
<dbReference type="Proteomes" id="UP001251857">
    <property type="component" value="Unassembled WGS sequence"/>
</dbReference>
<evidence type="ECO:0000256" key="4">
    <source>
        <dbReference type="ARBA" id="ARBA00049194"/>
    </source>
</evidence>
<dbReference type="PANTHER" id="PTHR42804">
    <property type="entry name" value="ALDEHYDE DEHYDROGENASE"/>
    <property type="match status" value="1"/>
</dbReference>
<evidence type="ECO:0000259" key="7">
    <source>
        <dbReference type="Pfam" id="PF00171"/>
    </source>
</evidence>
<dbReference type="InterPro" id="IPR016161">
    <property type="entry name" value="Ald_DH/histidinol_DH"/>
</dbReference>
<dbReference type="CDD" id="cd07139">
    <property type="entry name" value="ALDH_AldA-Rv0768"/>
    <property type="match status" value="1"/>
</dbReference>
<evidence type="ECO:0000256" key="1">
    <source>
        <dbReference type="ARBA" id="ARBA00009986"/>
    </source>
</evidence>
<sequence>MAQASEQVTAGAQSARDFFYIGGEWAKPATDKRFNLVNAATEEGLGSVPEGVEADMDRAVAAARHAFDHSGWAQTSGPERAAIMNRFADELEKRAPQIAPTVSSQNGMPISLASQFEAGFPILMLRYYAGLAEGLQDEEERTSPIGQQAIVRRTPIGVVAGIVPWNFPATLAMSKIGPAMAAGCTLVLKPSPGTALDWYFVAEAAEEAGVPPGVINWVPGDRAAGAHLVAHPGVDKVAFTGSTAAGRKVAQVCGEALRPVTLELGGKSAGIVLDDADLDATIPGLQFASLLNNGQACLASTRILAPRSRYDEVVDALADMARGLSVGDPMDESTQVGPMASAEHRDRVLGYVEKGKQEARCVAGGGRPGKLDKGWFVEPTIFANLDNNATIAREEIFGPVLVVIPYDDDEDAIRIANDSEYGLGGSVWSADHDRALNMARRVETGSIGVNGYNISIGSPFGGIKSSGIGREFSQETLAGFQQMKSIYL</sequence>
<protein>
    <recommendedName>
        <fullName evidence="3">aldehyde dehydrogenase (NAD(+))</fullName>
        <ecNumber evidence="3">1.2.1.3</ecNumber>
    </recommendedName>
</protein>
<feature type="domain" description="Aldehyde dehydrogenase" evidence="7">
    <location>
        <begin position="25"/>
        <end position="486"/>
    </location>
</feature>
<name>A0ABU3C4D0_9GAMM</name>
<dbReference type="Gene3D" id="3.40.309.10">
    <property type="entry name" value="Aldehyde Dehydrogenase, Chain A, domain 2"/>
    <property type="match status" value="1"/>
</dbReference>
<dbReference type="InterPro" id="IPR016163">
    <property type="entry name" value="Ald_DH_C"/>
</dbReference>
<dbReference type="Pfam" id="PF00171">
    <property type="entry name" value="Aldedh"/>
    <property type="match status" value="1"/>
</dbReference>
<keyword evidence="9" id="KW-1185">Reference proteome</keyword>
<accession>A0ABU3C4D0</accession>
<organism evidence="8 9">
    <name type="scientific">Spectribacter hydrogenoxidans</name>
    <dbReference type="NCBI Taxonomy" id="3075608"/>
    <lineage>
        <taxon>Bacteria</taxon>
        <taxon>Pseudomonadati</taxon>
        <taxon>Pseudomonadota</taxon>
        <taxon>Gammaproteobacteria</taxon>
        <taxon>Salinisphaerales</taxon>
        <taxon>Salinisphaeraceae</taxon>
        <taxon>Spectribacter</taxon>
    </lineage>
</organism>
<dbReference type="InterPro" id="IPR016160">
    <property type="entry name" value="Ald_DH_CS_CYS"/>
</dbReference>
<evidence type="ECO:0000256" key="3">
    <source>
        <dbReference type="ARBA" id="ARBA00024226"/>
    </source>
</evidence>
<comment type="similarity">
    <text evidence="1 6">Belongs to the aldehyde dehydrogenase family.</text>
</comment>
<comment type="catalytic activity">
    <reaction evidence="4">
        <text>an aldehyde + NAD(+) + H2O = a carboxylate + NADH + 2 H(+)</text>
        <dbReference type="Rhea" id="RHEA:16185"/>
        <dbReference type="ChEBI" id="CHEBI:15377"/>
        <dbReference type="ChEBI" id="CHEBI:15378"/>
        <dbReference type="ChEBI" id="CHEBI:17478"/>
        <dbReference type="ChEBI" id="CHEBI:29067"/>
        <dbReference type="ChEBI" id="CHEBI:57540"/>
        <dbReference type="ChEBI" id="CHEBI:57945"/>
        <dbReference type="EC" id="1.2.1.3"/>
    </reaction>
</comment>
<reference evidence="8 9" key="1">
    <citation type="submission" date="2023-09" db="EMBL/GenBank/DDBJ databases">
        <authorList>
            <person name="Rey-Velasco X."/>
        </authorList>
    </citation>
    <scope>NUCLEOTIDE SEQUENCE [LARGE SCALE GENOMIC DNA]</scope>
    <source>
        <strain evidence="8 9">W335</strain>
    </source>
</reference>
<evidence type="ECO:0000256" key="2">
    <source>
        <dbReference type="ARBA" id="ARBA00023002"/>
    </source>
</evidence>
<dbReference type="RefSeq" id="WP_311654282.1">
    <property type="nucleotide sequence ID" value="NZ_JAVRIB010000035.1"/>
</dbReference>
<dbReference type="InterPro" id="IPR029510">
    <property type="entry name" value="Ald_DH_CS_GLU"/>
</dbReference>
<dbReference type="EC" id="1.2.1.3" evidence="3"/>
<gene>
    <name evidence="8" type="ORF">RM532_15700</name>
</gene>
<dbReference type="PANTHER" id="PTHR42804:SF1">
    <property type="entry name" value="ALDEHYDE DEHYDROGENASE-RELATED"/>
    <property type="match status" value="1"/>
</dbReference>
<dbReference type="Gene3D" id="3.40.605.10">
    <property type="entry name" value="Aldehyde Dehydrogenase, Chain A, domain 1"/>
    <property type="match status" value="1"/>
</dbReference>
<evidence type="ECO:0000256" key="5">
    <source>
        <dbReference type="PROSITE-ProRule" id="PRU10007"/>
    </source>
</evidence>
<dbReference type="PROSITE" id="PS00070">
    <property type="entry name" value="ALDEHYDE_DEHYDR_CYS"/>
    <property type="match status" value="1"/>
</dbReference>
<proteinExistence type="inferred from homology"/>
<evidence type="ECO:0000313" key="8">
    <source>
        <dbReference type="EMBL" id="MDT0636390.1"/>
    </source>
</evidence>